<dbReference type="PANTHER" id="PTHR14332:SF3">
    <property type="entry name" value="DISRUPTED IN SCHIZOPHRENIA 1 PROTEIN"/>
    <property type="match status" value="1"/>
</dbReference>
<gene>
    <name evidence="2" type="ORF">BCR41DRAFT_371935</name>
</gene>
<dbReference type="STRING" id="64571.A0A1Y2GKC9"/>
<dbReference type="EMBL" id="MCFF01000026">
    <property type="protein sequence ID" value="ORZ12117.1"/>
    <property type="molecule type" value="Genomic_DNA"/>
</dbReference>
<dbReference type="GO" id="GO:0005874">
    <property type="term" value="C:microtubule"/>
    <property type="evidence" value="ECO:0007669"/>
    <property type="project" value="TreeGrafter"/>
</dbReference>
<protein>
    <submittedName>
        <fullName evidence="2">Uncharacterized protein</fullName>
    </submittedName>
</protein>
<feature type="coiled-coil region" evidence="1">
    <location>
        <begin position="2"/>
        <end position="196"/>
    </location>
</feature>
<name>A0A1Y2GKC9_9FUNG</name>
<organism evidence="2 3">
    <name type="scientific">Lobosporangium transversale</name>
    <dbReference type="NCBI Taxonomy" id="64571"/>
    <lineage>
        <taxon>Eukaryota</taxon>
        <taxon>Fungi</taxon>
        <taxon>Fungi incertae sedis</taxon>
        <taxon>Mucoromycota</taxon>
        <taxon>Mortierellomycotina</taxon>
        <taxon>Mortierellomycetes</taxon>
        <taxon>Mortierellales</taxon>
        <taxon>Mortierellaceae</taxon>
        <taxon>Lobosporangium</taxon>
    </lineage>
</organism>
<comment type="caution">
    <text evidence="2">The sequence shown here is derived from an EMBL/GenBank/DDBJ whole genome shotgun (WGS) entry which is preliminary data.</text>
</comment>
<sequence length="514" mass="58411">MHQEVLQEMEQMQQARENEIADCRAKMNKAFDREMDRIQAEREEIEKEKSDIALGQDFLEKNEAELLEHMEEETKTEQEEMNDLIVKQNATRAEIQELTQKLELLNSKDKELTRNINMLQKKINAIVKQFDDKASEASREKRELERRQLYIQRRTQDLERQEAGVQKTAHQAEAAQKEVQEEIKNIILQRDRLEQVRKLFEVERVTLQKLRLEEEAFREKEAGWNMRASSLMEELKGHEAKIEALTSRSSADQKAISDLQLALEATQKRMGTIESLKALSVQRRDFKQASRCSSELAKCRDTIGQQQAELEKLTIRISEPGVQEQLEALRQEYEKARTHARNEESNLSKEIQEATADILSRLDAFATVSSTAGSEDKQLKKDGDVVATTDGCNSAEHSTAAADPRVAAPAAMGQLSQLVLDELRREIKDLQELSRIRFGREEVVLVSAFLVQPANHPTTSTDTPEENSAASTAVTAVIENTETKKLALERDIQAAVAEESYEAAAELQAQLDAL</sequence>
<dbReference type="OrthoDB" id="2416276at2759"/>
<accession>A0A1Y2GKC9</accession>
<keyword evidence="3" id="KW-1185">Reference proteome</keyword>
<feature type="coiled-coil region" evidence="1">
    <location>
        <begin position="296"/>
        <end position="357"/>
    </location>
</feature>
<dbReference type="GO" id="GO:0005815">
    <property type="term" value="C:microtubule organizing center"/>
    <property type="evidence" value="ECO:0007669"/>
    <property type="project" value="TreeGrafter"/>
</dbReference>
<dbReference type="GO" id="GO:0045111">
    <property type="term" value="C:intermediate filament cytoskeleton"/>
    <property type="evidence" value="ECO:0007669"/>
    <property type="project" value="TreeGrafter"/>
</dbReference>
<keyword evidence="1" id="KW-0175">Coiled coil</keyword>
<dbReference type="GeneID" id="33568488"/>
<reference evidence="2 3" key="1">
    <citation type="submission" date="2016-07" db="EMBL/GenBank/DDBJ databases">
        <title>Pervasive Adenine N6-methylation of Active Genes in Fungi.</title>
        <authorList>
            <consortium name="DOE Joint Genome Institute"/>
            <person name="Mondo S.J."/>
            <person name="Dannebaum R.O."/>
            <person name="Kuo R.C."/>
            <person name="Labutti K."/>
            <person name="Haridas S."/>
            <person name="Kuo A."/>
            <person name="Salamov A."/>
            <person name="Ahrendt S.R."/>
            <person name="Lipzen A."/>
            <person name="Sullivan W."/>
            <person name="Andreopoulos W.B."/>
            <person name="Clum A."/>
            <person name="Lindquist E."/>
            <person name="Daum C."/>
            <person name="Ramamoorthy G.K."/>
            <person name="Gryganskyi A."/>
            <person name="Culley D."/>
            <person name="Magnuson J.K."/>
            <person name="James T.Y."/>
            <person name="O'Malley M.A."/>
            <person name="Stajich J.E."/>
            <person name="Spatafora J.W."/>
            <person name="Visel A."/>
            <person name="Grigoriev I.V."/>
        </authorList>
    </citation>
    <scope>NUCLEOTIDE SEQUENCE [LARGE SCALE GENOMIC DNA]</scope>
    <source>
        <strain evidence="2 3">NRRL 3116</strain>
    </source>
</reference>
<dbReference type="PANTHER" id="PTHR14332">
    <property type="entry name" value="DISRUPTED IN SCHIZOPHRENIA 1 PROTEIN"/>
    <property type="match status" value="1"/>
</dbReference>
<dbReference type="Proteomes" id="UP000193648">
    <property type="component" value="Unassembled WGS sequence"/>
</dbReference>
<evidence type="ECO:0000313" key="3">
    <source>
        <dbReference type="Proteomes" id="UP000193648"/>
    </source>
</evidence>
<dbReference type="InterPro" id="IPR026081">
    <property type="entry name" value="DISC1"/>
</dbReference>
<evidence type="ECO:0000313" key="2">
    <source>
        <dbReference type="EMBL" id="ORZ12117.1"/>
    </source>
</evidence>
<evidence type="ECO:0000256" key="1">
    <source>
        <dbReference type="SAM" id="Coils"/>
    </source>
</evidence>
<dbReference type="AlphaFoldDB" id="A0A1Y2GKC9"/>
<dbReference type="InParanoid" id="A0A1Y2GKC9"/>
<dbReference type="RefSeq" id="XP_021879982.1">
    <property type="nucleotide sequence ID" value="XM_022026645.1"/>
</dbReference>
<proteinExistence type="predicted"/>